<dbReference type="Gene3D" id="3.30.70.1150">
    <property type="entry name" value="ACT-like. Chain A, domain 2"/>
    <property type="match status" value="1"/>
</dbReference>
<evidence type="ECO:0000259" key="9">
    <source>
        <dbReference type="PROSITE" id="PS51671"/>
    </source>
</evidence>
<proteinExistence type="inferred from homology"/>
<comment type="subunit">
    <text evidence="4 8">Dimer of large and small chains.</text>
</comment>
<comment type="pathway">
    <text evidence="1 8">Amino-acid biosynthesis; L-isoleucine biosynthesis; L-isoleucine from 2-oxobutanoate: step 1/4.</text>
</comment>
<dbReference type="PROSITE" id="PS51671">
    <property type="entry name" value="ACT"/>
    <property type="match status" value="1"/>
</dbReference>
<dbReference type="InterPro" id="IPR027271">
    <property type="entry name" value="Acetolactate_synth/TF_NikR_C"/>
</dbReference>
<dbReference type="Proteomes" id="UP001165366">
    <property type="component" value="Unassembled WGS sequence"/>
</dbReference>
<comment type="pathway">
    <text evidence="2 8">Amino-acid biosynthesis; L-valine biosynthesis; L-valine from pyruvate: step 1/4.</text>
</comment>
<dbReference type="Gene3D" id="3.30.70.260">
    <property type="match status" value="1"/>
</dbReference>
<reference evidence="10" key="1">
    <citation type="submission" date="2022-01" db="EMBL/GenBank/DDBJ databases">
        <authorList>
            <person name="Wang Y."/>
        </authorList>
    </citation>
    <scope>NUCLEOTIDE SEQUENCE</scope>
    <source>
        <strain evidence="10">WB101</strain>
    </source>
</reference>
<dbReference type="InterPro" id="IPR039557">
    <property type="entry name" value="AHAS_ACT"/>
</dbReference>
<dbReference type="EMBL" id="JAKLWS010000008">
    <property type="protein sequence ID" value="MCG2588651.1"/>
    <property type="molecule type" value="Genomic_DNA"/>
</dbReference>
<comment type="similarity">
    <text evidence="3 8">Belongs to the acetolactate synthase small subunit family.</text>
</comment>
<evidence type="ECO:0000256" key="5">
    <source>
        <dbReference type="ARBA" id="ARBA00022605"/>
    </source>
</evidence>
<keyword evidence="6 8" id="KW-0100">Branched-chain amino acid biosynthesis</keyword>
<comment type="catalytic activity">
    <reaction evidence="7 8">
        <text>2 pyruvate + H(+) = (2S)-2-acetolactate + CO2</text>
        <dbReference type="Rhea" id="RHEA:25249"/>
        <dbReference type="ChEBI" id="CHEBI:15361"/>
        <dbReference type="ChEBI" id="CHEBI:15378"/>
        <dbReference type="ChEBI" id="CHEBI:16526"/>
        <dbReference type="ChEBI" id="CHEBI:58476"/>
        <dbReference type="EC" id="2.2.1.6"/>
    </reaction>
</comment>
<comment type="function">
    <text evidence="8">Catalyzes the conversion of 2 pyruvate molecules into acetolactate in the first common step of the biosynthetic pathway of the branched-amino acids such as leucine, isoleucine, and valine.</text>
</comment>
<dbReference type="InterPro" id="IPR054480">
    <property type="entry name" value="AHAS_small-like_ACT"/>
</dbReference>
<dbReference type="NCBIfam" id="NF008864">
    <property type="entry name" value="PRK11895.1"/>
    <property type="match status" value="1"/>
</dbReference>
<dbReference type="PANTHER" id="PTHR30239">
    <property type="entry name" value="ACETOLACTATE SYNTHASE SMALL SUBUNIT"/>
    <property type="match status" value="1"/>
</dbReference>
<organism evidence="10 11">
    <name type="scientific">Rhodohalobacter sulfatireducens</name>
    <dbReference type="NCBI Taxonomy" id="2911366"/>
    <lineage>
        <taxon>Bacteria</taxon>
        <taxon>Pseudomonadati</taxon>
        <taxon>Balneolota</taxon>
        <taxon>Balneolia</taxon>
        <taxon>Balneolales</taxon>
        <taxon>Balneolaceae</taxon>
        <taxon>Rhodohalobacter</taxon>
    </lineage>
</organism>
<dbReference type="InterPro" id="IPR004789">
    <property type="entry name" value="Acetalactate_synth_ssu"/>
</dbReference>
<evidence type="ECO:0000256" key="4">
    <source>
        <dbReference type="ARBA" id="ARBA00011744"/>
    </source>
</evidence>
<keyword evidence="8 10" id="KW-0808">Transferase</keyword>
<dbReference type="InterPro" id="IPR019455">
    <property type="entry name" value="Acetolactate_synth_ssu_C"/>
</dbReference>
<evidence type="ECO:0000313" key="11">
    <source>
        <dbReference type="Proteomes" id="UP001165366"/>
    </source>
</evidence>
<evidence type="ECO:0000256" key="8">
    <source>
        <dbReference type="RuleBase" id="RU368092"/>
    </source>
</evidence>
<evidence type="ECO:0000256" key="6">
    <source>
        <dbReference type="ARBA" id="ARBA00023304"/>
    </source>
</evidence>
<dbReference type="GO" id="GO:0003984">
    <property type="term" value="F:acetolactate synthase activity"/>
    <property type="evidence" value="ECO:0007669"/>
    <property type="project" value="UniProtKB-EC"/>
</dbReference>
<dbReference type="PANTHER" id="PTHR30239:SF0">
    <property type="entry name" value="ACETOLACTATE SYNTHASE SMALL SUBUNIT 1, CHLOROPLASTIC"/>
    <property type="match status" value="1"/>
</dbReference>
<dbReference type="InterPro" id="IPR045865">
    <property type="entry name" value="ACT-like_dom_sf"/>
</dbReference>
<sequence>MATTTVLKKDSRHTLSVLVKHNLNTFSRIIGIFSGKGFELDSVTFASEAEPGMARITITTYGDEKTVEQINKHLHNVIDVKKVTDLTHKKCIERELAIIKVSTAKAGRSEIMLIAQAFKAKVIDITNDKLALEVTGNTDKVDAIIQVLKPYGITEMSRTGSIALKREFQGTVSFN</sequence>
<dbReference type="Pfam" id="PF10369">
    <property type="entry name" value="ALS_ss_C"/>
    <property type="match status" value="1"/>
</dbReference>
<evidence type="ECO:0000313" key="10">
    <source>
        <dbReference type="EMBL" id="MCG2588651.1"/>
    </source>
</evidence>
<dbReference type="InterPro" id="IPR002912">
    <property type="entry name" value="ACT_dom"/>
</dbReference>
<gene>
    <name evidence="10" type="primary">ilvN</name>
    <name evidence="10" type="ORF">L6773_08750</name>
</gene>
<evidence type="ECO:0000256" key="3">
    <source>
        <dbReference type="ARBA" id="ARBA00006341"/>
    </source>
</evidence>
<dbReference type="Pfam" id="PF22629">
    <property type="entry name" value="ACT_AHAS_ss"/>
    <property type="match status" value="1"/>
</dbReference>
<evidence type="ECO:0000256" key="7">
    <source>
        <dbReference type="ARBA" id="ARBA00048670"/>
    </source>
</evidence>
<dbReference type="CDD" id="cd04878">
    <property type="entry name" value="ACT_AHAS"/>
    <property type="match status" value="1"/>
</dbReference>
<dbReference type="RefSeq" id="WP_237853490.1">
    <property type="nucleotide sequence ID" value="NZ_JAKLWS010000008.1"/>
</dbReference>
<dbReference type="SUPFAM" id="SSF55021">
    <property type="entry name" value="ACT-like"/>
    <property type="match status" value="2"/>
</dbReference>
<feature type="domain" description="ACT" evidence="9">
    <location>
        <begin position="14"/>
        <end position="88"/>
    </location>
</feature>
<reference evidence="10" key="2">
    <citation type="submission" date="2024-05" db="EMBL/GenBank/DDBJ databases">
        <title>Rhodohalobacter halophilus gen. nov., sp. nov., a moderately halophilic member of the family Balneolaceae.</title>
        <authorList>
            <person name="Xia J."/>
        </authorList>
    </citation>
    <scope>NUCLEOTIDE SEQUENCE</scope>
    <source>
        <strain evidence="10">WB101</strain>
    </source>
</reference>
<evidence type="ECO:0000256" key="2">
    <source>
        <dbReference type="ARBA" id="ARBA00005025"/>
    </source>
</evidence>
<accession>A0ABS9KCT5</accession>
<dbReference type="NCBIfam" id="TIGR00119">
    <property type="entry name" value="acolac_sm"/>
    <property type="match status" value="1"/>
</dbReference>
<name>A0ABS9KCT5_9BACT</name>
<evidence type="ECO:0000256" key="1">
    <source>
        <dbReference type="ARBA" id="ARBA00004974"/>
    </source>
</evidence>
<dbReference type="EC" id="2.2.1.6" evidence="8"/>
<protein>
    <recommendedName>
        <fullName evidence="8">Acetolactate synthase small subunit</fullName>
        <shortName evidence="8">AHAS</shortName>
        <shortName evidence="8">ALS</shortName>
        <ecNumber evidence="8">2.2.1.6</ecNumber>
    </recommendedName>
    <alternativeName>
        <fullName evidence="8">Acetohydroxy-acid synthase small subunit</fullName>
    </alternativeName>
</protein>
<comment type="caution">
    <text evidence="10">The sequence shown here is derived from an EMBL/GenBank/DDBJ whole genome shotgun (WGS) entry which is preliminary data.</text>
</comment>
<keyword evidence="5 8" id="KW-0028">Amino-acid biosynthesis</keyword>
<keyword evidence="11" id="KW-1185">Reference proteome</keyword>